<feature type="domain" description="HNH nuclease" evidence="1">
    <location>
        <begin position="215"/>
        <end position="261"/>
    </location>
</feature>
<dbReference type="EMBL" id="LXEX01000028">
    <property type="protein sequence ID" value="OAT59393.1"/>
    <property type="molecule type" value="Genomic_DNA"/>
</dbReference>
<comment type="caution">
    <text evidence="2">The sequence shown here is derived from an EMBL/GenBank/DDBJ whole genome shotgun (WGS) entry which is preliminary data.</text>
</comment>
<protein>
    <recommendedName>
        <fullName evidence="1">HNH nuclease domain-containing protein</fullName>
    </recommendedName>
</protein>
<organism evidence="2 3">
    <name type="scientific">Obesumbacterium proteus ATCC 12841</name>
    <dbReference type="NCBI Taxonomy" id="1354268"/>
    <lineage>
        <taxon>Bacteria</taxon>
        <taxon>Pseudomonadati</taxon>
        <taxon>Pseudomonadota</taxon>
        <taxon>Gammaproteobacteria</taxon>
        <taxon>Enterobacterales</taxon>
        <taxon>Hafniaceae</taxon>
        <taxon>Obesumbacterium</taxon>
    </lineage>
</organism>
<dbReference type="Proteomes" id="UP000078431">
    <property type="component" value="Unassembled WGS sequence"/>
</dbReference>
<reference evidence="2 3" key="1">
    <citation type="submission" date="2016-04" db="EMBL/GenBank/DDBJ databases">
        <title>ATOL: Assembling a taxonomically balanced genome-scale reconstruction of the evolutionary history of the Enterobacteriaceae.</title>
        <authorList>
            <person name="Plunkett G.III."/>
            <person name="Neeno-Eckwall E.C."/>
            <person name="Glasner J.D."/>
            <person name="Perna N.T."/>
        </authorList>
    </citation>
    <scope>NUCLEOTIDE SEQUENCE [LARGE SCALE GENOMIC DNA]</scope>
    <source>
        <strain evidence="2 3">ATCC 12841</strain>
    </source>
</reference>
<sequence>MNTATAIHKNIGYEIMQHLHENFTGSHLYDINDKGCYQQLKLENGCSIHFTKWRYGGMPFYIVLFNNKGKYIFELDLSMIVCSDDVYDWYLKSPQNKTTFNVVNEMLSGIIKLPDEYTLSVKKLKETLSSGVNTPRNGFDFLSNASWNTLTTRLLTLVTSVFDGHGLPKLNVNPPCTTHNEANNDSNEYEAQRRRIRKGQAALKQKLLEVYDAKCCVTGCDILEILEAAHIMSHAESGINHSENALLLRADIHILFDRHLLKISPKALKITLDKSLKNTEYWSLNGNRLRKRNDNKKPSFEYLDSRWSNV</sequence>
<dbReference type="Pfam" id="PF13391">
    <property type="entry name" value="HNH_2"/>
    <property type="match status" value="1"/>
</dbReference>
<proteinExistence type="predicted"/>
<dbReference type="RefSeq" id="WP_061555202.1">
    <property type="nucleotide sequence ID" value="NZ_LXEX01000028.1"/>
</dbReference>
<evidence type="ECO:0000259" key="1">
    <source>
        <dbReference type="Pfam" id="PF13391"/>
    </source>
</evidence>
<name>A0AA91IPZ8_9GAMM</name>
<dbReference type="InterPro" id="IPR003615">
    <property type="entry name" value="HNH_nuc"/>
</dbReference>
<accession>A0AA91IPZ8</accession>
<keyword evidence="3" id="KW-1185">Reference proteome</keyword>
<evidence type="ECO:0000313" key="2">
    <source>
        <dbReference type="EMBL" id="OAT59393.1"/>
    </source>
</evidence>
<gene>
    <name evidence="2" type="ORF">M993_01946</name>
</gene>
<evidence type="ECO:0000313" key="3">
    <source>
        <dbReference type="Proteomes" id="UP000078431"/>
    </source>
</evidence>
<dbReference type="AlphaFoldDB" id="A0AA91IPZ8"/>